<dbReference type="AlphaFoldDB" id="A0A397IFE9"/>
<feature type="region of interest" description="Disordered" evidence="1">
    <location>
        <begin position="240"/>
        <end position="293"/>
    </location>
</feature>
<gene>
    <name evidence="2" type="ORF">Glove_242g103</name>
</gene>
<feature type="compositionally biased region" description="Acidic residues" evidence="1">
    <location>
        <begin position="255"/>
        <end position="286"/>
    </location>
</feature>
<protein>
    <submittedName>
        <fullName evidence="2">Uncharacterized protein</fullName>
    </submittedName>
</protein>
<sequence length="386" mass="44020">MKYGYFQENTAEGIINRITAPINFTKIHLSTLKKFICYGTRDEILKWMMENENVVVESSSTISFPTISSTISSPTISSPTISSPTIYSPTIYSPTILSSTKNISDNNITFDLFADNKNSFSSTSFTMNNCHLSWLDNSNNNNNEKIMLEMRSTDPLMDLKYQPLRRIILKSGLKLGQISKLLLSLNNNKSLKEYSSSFLDIAALHNYNCFFEKSKLQLKKSKSKLKSKLRLNSILGDKNNKDDKEVKEVDHDEVGGGDDDNDDDNGDNDDYDDDGSDEDDVEDDEGQVTKAEKELEKSRKIFSEWFPKSNCIFRRFENSPIPPPGVLTPYNLELSESKIAEEFRKSNQIKIETERYKNDQELPKYENVNNDLLLERGSTIKGFKSL</sequence>
<feature type="compositionally biased region" description="Basic and acidic residues" evidence="1">
    <location>
        <begin position="240"/>
        <end position="254"/>
    </location>
</feature>
<dbReference type="EMBL" id="PQFF01000224">
    <property type="protein sequence ID" value="RHZ72506.1"/>
    <property type="molecule type" value="Genomic_DNA"/>
</dbReference>
<comment type="caution">
    <text evidence="2">The sequence shown here is derived from an EMBL/GenBank/DDBJ whole genome shotgun (WGS) entry which is preliminary data.</text>
</comment>
<name>A0A397IFE9_9GLOM</name>
<evidence type="ECO:0000256" key="1">
    <source>
        <dbReference type="SAM" id="MobiDB-lite"/>
    </source>
</evidence>
<proteinExistence type="predicted"/>
<accession>A0A397IFE9</accession>
<dbReference type="Proteomes" id="UP000266861">
    <property type="component" value="Unassembled WGS sequence"/>
</dbReference>
<organism evidence="2 3">
    <name type="scientific">Diversispora epigaea</name>
    <dbReference type="NCBI Taxonomy" id="1348612"/>
    <lineage>
        <taxon>Eukaryota</taxon>
        <taxon>Fungi</taxon>
        <taxon>Fungi incertae sedis</taxon>
        <taxon>Mucoromycota</taxon>
        <taxon>Glomeromycotina</taxon>
        <taxon>Glomeromycetes</taxon>
        <taxon>Diversisporales</taxon>
        <taxon>Diversisporaceae</taxon>
        <taxon>Diversispora</taxon>
    </lineage>
</organism>
<evidence type="ECO:0000313" key="2">
    <source>
        <dbReference type="EMBL" id="RHZ72506.1"/>
    </source>
</evidence>
<reference evidence="2 3" key="1">
    <citation type="submission" date="2018-08" db="EMBL/GenBank/DDBJ databases">
        <title>Genome and evolution of the arbuscular mycorrhizal fungus Diversispora epigaea (formerly Glomus versiforme) and its bacterial endosymbionts.</title>
        <authorList>
            <person name="Sun X."/>
            <person name="Fei Z."/>
            <person name="Harrison M."/>
        </authorList>
    </citation>
    <scope>NUCLEOTIDE SEQUENCE [LARGE SCALE GENOMIC DNA]</scope>
    <source>
        <strain evidence="2 3">IT104</strain>
    </source>
</reference>
<evidence type="ECO:0000313" key="3">
    <source>
        <dbReference type="Proteomes" id="UP000266861"/>
    </source>
</evidence>
<keyword evidence="3" id="KW-1185">Reference proteome</keyword>
<dbReference type="OrthoDB" id="2407359at2759"/>